<feature type="transmembrane region" description="Helical" evidence="7">
    <location>
        <begin position="169"/>
        <end position="190"/>
    </location>
</feature>
<dbReference type="InterPro" id="IPR020846">
    <property type="entry name" value="MFS_dom"/>
</dbReference>
<feature type="transmembrane region" description="Helical" evidence="7">
    <location>
        <begin position="439"/>
        <end position="458"/>
    </location>
</feature>
<keyword evidence="4 7" id="KW-1133">Transmembrane helix</keyword>
<evidence type="ECO:0000313" key="10">
    <source>
        <dbReference type="Proteomes" id="UP000547528"/>
    </source>
</evidence>
<organism evidence="9 10">
    <name type="scientific">Garicola koreensis</name>
    <dbReference type="NCBI Taxonomy" id="1262554"/>
    <lineage>
        <taxon>Bacteria</taxon>
        <taxon>Bacillati</taxon>
        <taxon>Actinomycetota</taxon>
        <taxon>Actinomycetes</taxon>
        <taxon>Micrococcales</taxon>
        <taxon>Micrococcaceae</taxon>
        <taxon>Garicola</taxon>
    </lineage>
</organism>
<evidence type="ECO:0000259" key="8">
    <source>
        <dbReference type="PROSITE" id="PS50850"/>
    </source>
</evidence>
<accession>A0A7W5TQW7</accession>
<evidence type="ECO:0000256" key="2">
    <source>
        <dbReference type="ARBA" id="ARBA00022448"/>
    </source>
</evidence>
<evidence type="ECO:0000256" key="1">
    <source>
        <dbReference type="ARBA" id="ARBA00004651"/>
    </source>
</evidence>
<comment type="subcellular location">
    <subcellularLocation>
        <location evidence="1">Cell membrane</location>
        <topology evidence="1">Multi-pass membrane protein</topology>
    </subcellularLocation>
</comment>
<keyword evidence="2" id="KW-0813">Transport</keyword>
<proteinExistence type="predicted"/>
<feature type="region of interest" description="Disordered" evidence="6">
    <location>
        <begin position="1"/>
        <end position="25"/>
    </location>
</feature>
<dbReference type="InterPro" id="IPR024671">
    <property type="entry name" value="Atg22-like"/>
</dbReference>
<dbReference type="PROSITE" id="PS50850">
    <property type="entry name" value="MFS"/>
    <property type="match status" value="1"/>
</dbReference>
<name>A0A7W5TQW7_9MICC</name>
<feature type="transmembrane region" description="Helical" evidence="7">
    <location>
        <begin position="338"/>
        <end position="357"/>
    </location>
</feature>
<feature type="transmembrane region" description="Helical" evidence="7">
    <location>
        <begin position="271"/>
        <end position="292"/>
    </location>
</feature>
<dbReference type="InterPro" id="IPR050495">
    <property type="entry name" value="ATG22/LtaA_families"/>
</dbReference>
<feature type="transmembrane region" description="Helical" evidence="7">
    <location>
        <begin position="202"/>
        <end position="225"/>
    </location>
</feature>
<evidence type="ECO:0000256" key="4">
    <source>
        <dbReference type="ARBA" id="ARBA00022989"/>
    </source>
</evidence>
<dbReference type="Gene3D" id="1.20.1250.20">
    <property type="entry name" value="MFS general substrate transporter like domains"/>
    <property type="match status" value="1"/>
</dbReference>
<keyword evidence="10" id="KW-1185">Reference proteome</keyword>
<gene>
    <name evidence="9" type="ORF">FHX47_001725</name>
</gene>
<dbReference type="EMBL" id="JACIBT010000007">
    <property type="protein sequence ID" value="MBB3668096.1"/>
    <property type="molecule type" value="Genomic_DNA"/>
</dbReference>
<dbReference type="GO" id="GO:0005886">
    <property type="term" value="C:plasma membrane"/>
    <property type="evidence" value="ECO:0007669"/>
    <property type="project" value="UniProtKB-SubCell"/>
</dbReference>
<comment type="caution">
    <text evidence="9">The sequence shown here is derived from an EMBL/GenBank/DDBJ whole genome shotgun (WGS) entry which is preliminary data.</text>
</comment>
<protein>
    <submittedName>
        <fullName evidence="9">UMF1 family MFS transporter</fullName>
    </submittedName>
</protein>
<reference evidence="9 10" key="1">
    <citation type="submission" date="2020-08" db="EMBL/GenBank/DDBJ databases">
        <title>Sequencing the genomes of 1000 actinobacteria strains.</title>
        <authorList>
            <person name="Klenk H.-P."/>
        </authorList>
    </citation>
    <scope>NUCLEOTIDE SEQUENCE [LARGE SCALE GENOMIC DNA]</scope>
    <source>
        <strain evidence="9 10">DSM 28238</strain>
    </source>
</reference>
<dbReference type="InterPro" id="IPR036259">
    <property type="entry name" value="MFS_trans_sf"/>
</dbReference>
<feature type="transmembrane region" description="Helical" evidence="7">
    <location>
        <begin position="363"/>
        <end position="387"/>
    </location>
</feature>
<evidence type="ECO:0000256" key="7">
    <source>
        <dbReference type="SAM" id="Phobius"/>
    </source>
</evidence>
<evidence type="ECO:0000256" key="6">
    <source>
        <dbReference type="SAM" id="MobiDB-lite"/>
    </source>
</evidence>
<dbReference type="SUPFAM" id="SSF103473">
    <property type="entry name" value="MFS general substrate transporter"/>
    <property type="match status" value="1"/>
</dbReference>
<feature type="transmembrane region" description="Helical" evidence="7">
    <location>
        <begin position="408"/>
        <end position="433"/>
    </location>
</feature>
<dbReference type="AlphaFoldDB" id="A0A7W5TQW7"/>
<evidence type="ECO:0000256" key="3">
    <source>
        <dbReference type="ARBA" id="ARBA00022692"/>
    </source>
</evidence>
<dbReference type="PANTHER" id="PTHR23519:SF1">
    <property type="entry name" value="AUTOPHAGY-RELATED PROTEIN 22"/>
    <property type="match status" value="1"/>
</dbReference>
<evidence type="ECO:0000313" key="9">
    <source>
        <dbReference type="EMBL" id="MBB3668096.1"/>
    </source>
</evidence>
<dbReference type="Proteomes" id="UP000547528">
    <property type="component" value="Unassembled WGS sequence"/>
</dbReference>
<evidence type="ECO:0000256" key="5">
    <source>
        <dbReference type="ARBA" id="ARBA00023136"/>
    </source>
</evidence>
<keyword evidence="5 7" id="KW-0472">Membrane</keyword>
<feature type="transmembrane region" description="Helical" evidence="7">
    <location>
        <begin position="37"/>
        <end position="58"/>
    </location>
</feature>
<feature type="transmembrane region" description="Helical" evidence="7">
    <location>
        <begin position="304"/>
        <end position="326"/>
    </location>
</feature>
<dbReference type="GO" id="GO:0022857">
    <property type="term" value="F:transmembrane transporter activity"/>
    <property type="evidence" value="ECO:0007669"/>
    <property type="project" value="InterPro"/>
</dbReference>
<feature type="domain" description="Major facilitator superfamily (MFS) profile" evidence="8">
    <location>
        <begin position="1"/>
        <end position="460"/>
    </location>
</feature>
<dbReference type="RefSeq" id="WP_183358517.1">
    <property type="nucleotide sequence ID" value="NZ_BAABKR010000001.1"/>
</dbReference>
<keyword evidence="3 7" id="KW-0812">Transmembrane</keyword>
<feature type="transmembrane region" description="Helical" evidence="7">
    <location>
        <begin position="103"/>
        <end position="123"/>
    </location>
</feature>
<sequence length="473" mass="50245">MTDAAGHSESSRAAGDGGSTRSSAGPLSRSLIIKWSMWSWGNATVSAVMTTFVFGTYITSEAFGPGDRGAQYLAVATAVAGAIIALTAPVIGQRTDKAGRRRLWLSINTVMVIIMVAACFFVRPEEGYLLLGVTLMALMGLFDEFANLNYNAMITDISDHQRMGRVSGIGWGAGYLGGIVLLLVVYVGMIEGDWLGIGTDEAVNIRAVALVGALWHLIFALPLLLTRLPTADQDTVEEKVSVAESYRRLFLVLAGLWKQDRNTLWFLVSSAIYRDGLSAVFTWGAVLGVHVYHIENASIPFTQVAGSVLLFGVAGNVIAALGAFIGGWFDDRIGPRRVIAISLSSLLIIAVIMWSMVRPVDVGIFTMTPVQAFWLFGLLLCLFVGPAQASSRAFLGRLAPPDRAGELFGLYATAGRGMSFLTPALIGGLIAVFGGQVMAIPGIIIVLAAGLGLLLARVHDPTGPAAMAEHHSS</sequence>
<dbReference type="Pfam" id="PF11700">
    <property type="entry name" value="ATG22"/>
    <property type="match status" value="1"/>
</dbReference>
<feature type="transmembrane region" description="Helical" evidence="7">
    <location>
        <begin position="129"/>
        <end position="148"/>
    </location>
</feature>
<feature type="transmembrane region" description="Helical" evidence="7">
    <location>
        <begin position="70"/>
        <end position="91"/>
    </location>
</feature>
<dbReference type="PANTHER" id="PTHR23519">
    <property type="entry name" value="AUTOPHAGY-RELATED PROTEIN 22"/>
    <property type="match status" value="1"/>
</dbReference>